<dbReference type="OrthoDB" id="47801at2759"/>
<proteinExistence type="predicted"/>
<protein>
    <submittedName>
        <fullName evidence="4">Uncharacterized protein</fullName>
    </submittedName>
</protein>
<accession>A0A9Q1MHR8</accession>
<sequence>MERWTKNSTVLQLVSIQGLVINDQPYFNEPGLEELNKSESWLKMSLVYNEEVFILSCKMMLCHIRKPPKNFKTFVYEHFRERGESILAAIKAYGDGKAIVGQYQGHSQKSSRVNMSADFQNKLKKMCADLQRAFKNLSNSSTPNQVEKKAKQQAKKKNKNNKRKNKESSSSGLMQSIIGFIKNIFE</sequence>
<dbReference type="EMBL" id="JAJAGQ010000006">
    <property type="protein sequence ID" value="KAJ8560468.1"/>
    <property type="molecule type" value="Genomic_DNA"/>
</dbReference>
<dbReference type="GO" id="GO:0061631">
    <property type="term" value="F:ubiquitin conjugating enzyme activity"/>
    <property type="evidence" value="ECO:0007669"/>
    <property type="project" value="TreeGrafter"/>
</dbReference>
<keyword evidence="1" id="KW-0808">Transferase</keyword>
<dbReference type="PANTHER" id="PTHR46116:SF19">
    <property type="entry name" value="UBIQUITIN-CONJUGATING ENZYME FAMILY PROTEIN"/>
    <property type="match status" value="1"/>
</dbReference>
<organism evidence="4 5">
    <name type="scientific">Anisodus acutangulus</name>
    <dbReference type="NCBI Taxonomy" id="402998"/>
    <lineage>
        <taxon>Eukaryota</taxon>
        <taxon>Viridiplantae</taxon>
        <taxon>Streptophyta</taxon>
        <taxon>Embryophyta</taxon>
        <taxon>Tracheophyta</taxon>
        <taxon>Spermatophyta</taxon>
        <taxon>Magnoliopsida</taxon>
        <taxon>eudicotyledons</taxon>
        <taxon>Gunneridae</taxon>
        <taxon>Pentapetalae</taxon>
        <taxon>asterids</taxon>
        <taxon>lamiids</taxon>
        <taxon>Solanales</taxon>
        <taxon>Solanaceae</taxon>
        <taxon>Solanoideae</taxon>
        <taxon>Hyoscyameae</taxon>
        <taxon>Anisodus</taxon>
    </lineage>
</organism>
<dbReference type="InterPro" id="IPR016135">
    <property type="entry name" value="UBQ-conjugating_enzyme/RWD"/>
</dbReference>
<gene>
    <name evidence="4" type="ORF">K7X08_022328</name>
</gene>
<evidence type="ECO:0000313" key="4">
    <source>
        <dbReference type="EMBL" id="KAJ8560468.1"/>
    </source>
</evidence>
<evidence type="ECO:0000256" key="3">
    <source>
        <dbReference type="SAM" id="MobiDB-lite"/>
    </source>
</evidence>
<comment type="caution">
    <text evidence="4">The sequence shown here is derived from an EMBL/GenBank/DDBJ whole genome shotgun (WGS) entry which is preliminary data.</text>
</comment>
<feature type="region of interest" description="Disordered" evidence="3">
    <location>
        <begin position="138"/>
        <end position="171"/>
    </location>
</feature>
<dbReference type="PANTHER" id="PTHR46116">
    <property type="entry name" value="(E3-INDEPENDENT) E2 UBIQUITIN-CONJUGATING ENZYME"/>
    <property type="match status" value="1"/>
</dbReference>
<keyword evidence="2" id="KW-0833">Ubl conjugation pathway</keyword>
<feature type="compositionally biased region" description="Basic residues" evidence="3">
    <location>
        <begin position="151"/>
        <end position="165"/>
    </location>
</feature>
<reference evidence="5" key="1">
    <citation type="journal article" date="2023" name="Proc. Natl. Acad. Sci. U.S.A.">
        <title>Genomic and structural basis for evolution of tropane alkaloid biosynthesis.</title>
        <authorList>
            <person name="Wanga Y.-J."/>
            <person name="Taina T."/>
            <person name="Yua J.-Y."/>
            <person name="Lia J."/>
            <person name="Xua B."/>
            <person name="Chenc J."/>
            <person name="D'Auriad J.C."/>
            <person name="Huanga J.-P."/>
            <person name="Huanga S.-X."/>
        </authorList>
    </citation>
    <scope>NUCLEOTIDE SEQUENCE [LARGE SCALE GENOMIC DNA]</scope>
    <source>
        <strain evidence="5">cv. KIB-2019</strain>
    </source>
</reference>
<dbReference type="Proteomes" id="UP001152561">
    <property type="component" value="Unassembled WGS sequence"/>
</dbReference>
<evidence type="ECO:0000256" key="2">
    <source>
        <dbReference type="ARBA" id="ARBA00022786"/>
    </source>
</evidence>
<dbReference type="Gene3D" id="3.10.110.10">
    <property type="entry name" value="Ubiquitin Conjugating Enzyme"/>
    <property type="match status" value="1"/>
</dbReference>
<keyword evidence="5" id="KW-1185">Reference proteome</keyword>
<dbReference type="AlphaFoldDB" id="A0A9Q1MHR8"/>
<evidence type="ECO:0000313" key="5">
    <source>
        <dbReference type="Proteomes" id="UP001152561"/>
    </source>
</evidence>
<name>A0A9Q1MHR8_9SOLA</name>
<evidence type="ECO:0000256" key="1">
    <source>
        <dbReference type="ARBA" id="ARBA00022679"/>
    </source>
</evidence>